<accession>A0A165F8W1</accession>
<dbReference type="GeneID" id="63819538"/>
<dbReference type="Proteomes" id="UP000076871">
    <property type="component" value="Unassembled WGS sequence"/>
</dbReference>
<evidence type="ECO:0000313" key="2">
    <source>
        <dbReference type="EMBL" id="KZT08609.1"/>
    </source>
</evidence>
<gene>
    <name evidence="2" type="ORF">LAESUDRAFT_44997</name>
</gene>
<keyword evidence="3" id="KW-1185">Reference proteome</keyword>
<evidence type="ECO:0000313" key="3">
    <source>
        <dbReference type="Proteomes" id="UP000076871"/>
    </source>
</evidence>
<proteinExistence type="predicted"/>
<dbReference type="RefSeq" id="XP_040766349.1">
    <property type="nucleotide sequence ID" value="XM_040902507.1"/>
</dbReference>
<dbReference type="OrthoDB" id="3038119at2759"/>
<protein>
    <submittedName>
        <fullName evidence="2">Uncharacterized protein</fullName>
    </submittedName>
</protein>
<feature type="region of interest" description="Disordered" evidence="1">
    <location>
        <begin position="367"/>
        <end position="404"/>
    </location>
</feature>
<feature type="compositionally biased region" description="Basic residues" evidence="1">
    <location>
        <begin position="379"/>
        <end position="394"/>
    </location>
</feature>
<dbReference type="InParanoid" id="A0A165F8W1"/>
<organism evidence="2 3">
    <name type="scientific">Laetiporus sulphureus 93-53</name>
    <dbReference type="NCBI Taxonomy" id="1314785"/>
    <lineage>
        <taxon>Eukaryota</taxon>
        <taxon>Fungi</taxon>
        <taxon>Dikarya</taxon>
        <taxon>Basidiomycota</taxon>
        <taxon>Agaricomycotina</taxon>
        <taxon>Agaricomycetes</taxon>
        <taxon>Polyporales</taxon>
        <taxon>Laetiporus</taxon>
    </lineage>
</organism>
<sequence>MSSCGTSYGDTSSDVSTPNMLLTPVSSVDAHDVFATGAGSYQAEAKSAEHRLYAPSFHRNGHYDDLLAMNLIATPGLTPGNLWDQDVFCAEHKLIPQTETEIQGTGANTLPAETTFAFDGRSLSQAEREAIYDSLSSVLGPACGIQESVGTYKAFMMKQTELYYERLLSGDISPSMCLEPLENSLLYVDPSPSPGATSCFSGYETQPHEQNLVPLVPSTPQDLTYYSWLLYGGHSYPPSLLSAFSPVSNARSDTTMEISRSDLALDITEILSSPVLEPPLTSEHGNTLNHNSAPDRHFGQGVLYEMIPGYEALGFSVAPVYRPMVLHHMQSGRDEHVIQYAHLPMAAMTARDRVEASLTLQSAKAAQGLEKTVQDKNRSKPKGKNRVGGRQRKRSSVECIGGKK</sequence>
<evidence type="ECO:0000256" key="1">
    <source>
        <dbReference type="SAM" id="MobiDB-lite"/>
    </source>
</evidence>
<reference evidence="2 3" key="1">
    <citation type="journal article" date="2016" name="Mol. Biol. Evol.">
        <title>Comparative Genomics of Early-Diverging Mushroom-Forming Fungi Provides Insights into the Origins of Lignocellulose Decay Capabilities.</title>
        <authorList>
            <person name="Nagy L.G."/>
            <person name="Riley R."/>
            <person name="Tritt A."/>
            <person name="Adam C."/>
            <person name="Daum C."/>
            <person name="Floudas D."/>
            <person name="Sun H."/>
            <person name="Yadav J.S."/>
            <person name="Pangilinan J."/>
            <person name="Larsson K.H."/>
            <person name="Matsuura K."/>
            <person name="Barry K."/>
            <person name="Labutti K."/>
            <person name="Kuo R."/>
            <person name="Ohm R.A."/>
            <person name="Bhattacharya S.S."/>
            <person name="Shirouzu T."/>
            <person name="Yoshinaga Y."/>
            <person name="Martin F.M."/>
            <person name="Grigoriev I.V."/>
            <person name="Hibbett D.S."/>
        </authorList>
    </citation>
    <scope>NUCLEOTIDE SEQUENCE [LARGE SCALE GENOMIC DNA]</scope>
    <source>
        <strain evidence="2 3">93-53</strain>
    </source>
</reference>
<dbReference type="EMBL" id="KV427614">
    <property type="protein sequence ID" value="KZT08609.1"/>
    <property type="molecule type" value="Genomic_DNA"/>
</dbReference>
<dbReference type="AlphaFoldDB" id="A0A165F8W1"/>
<name>A0A165F8W1_9APHY</name>